<dbReference type="AlphaFoldDB" id="A0A6V7QYH0"/>
<sequence>MFLYGPQSHYNGPKLTAHAAVPLLAAPRNVKSRPDLPTRFALRFVPRLYSRFLRTSQIKKSNQIKWLRVGEKFRATVSRPTFWRARNRGCQNGIGESRRERVEPFAPMTWRVDGKICEESLKESESGGSRGGLKFELGESDKRHLSLSSKRNLVIIMTWQAFIGWRTVYVVQLLHCNLSLEPPFSLSLFLCARLRHLRRPLQNPKNLNFEVAAIARFLSRIRVGGFKNIEYSKNIKFKAGNSKDHDLLRRPKPSETCNCEERKADGEWLNGSRDSLEEVMADKIQVNYDRTVIVVIGGLMLHGGHVERRERRGSVAPKLRLHPYYQSISV</sequence>
<protein>
    <submittedName>
        <fullName evidence="1">Uncharacterized protein</fullName>
    </submittedName>
</protein>
<name>A0A6V7QYH0_ANACO</name>
<accession>A0A6V7QYH0</accession>
<reference evidence="1" key="1">
    <citation type="submission" date="2020-07" db="EMBL/GenBank/DDBJ databases">
        <authorList>
            <person name="Lin J."/>
        </authorList>
    </citation>
    <scope>NUCLEOTIDE SEQUENCE</scope>
</reference>
<evidence type="ECO:0000313" key="1">
    <source>
        <dbReference type="EMBL" id="CAD1847786.1"/>
    </source>
</evidence>
<gene>
    <name evidence="1" type="ORF">CB5_LOCUS30997</name>
</gene>
<proteinExistence type="predicted"/>
<dbReference type="EMBL" id="CAJEUB010000060">
    <property type="protein sequence ID" value="CAD1847786.1"/>
    <property type="molecule type" value="Genomic_DNA"/>
</dbReference>
<organism evidence="1">
    <name type="scientific">Ananas comosus var. bracteatus</name>
    <name type="common">red pineapple</name>
    <dbReference type="NCBI Taxonomy" id="296719"/>
    <lineage>
        <taxon>Eukaryota</taxon>
        <taxon>Viridiplantae</taxon>
        <taxon>Streptophyta</taxon>
        <taxon>Embryophyta</taxon>
        <taxon>Tracheophyta</taxon>
        <taxon>Spermatophyta</taxon>
        <taxon>Magnoliopsida</taxon>
        <taxon>Liliopsida</taxon>
        <taxon>Poales</taxon>
        <taxon>Bromeliaceae</taxon>
        <taxon>Bromelioideae</taxon>
        <taxon>Ananas</taxon>
    </lineage>
</organism>